<gene>
    <name evidence="1" type="ORF">SSA02_15120</name>
</gene>
<accession>A0A511BPT9</accession>
<dbReference type="AlphaFoldDB" id="A0A511BPT9"/>
<organism evidence="1 2">
    <name type="scientific">Swaminathania salitolerans</name>
    <dbReference type="NCBI Taxonomy" id="182838"/>
    <lineage>
        <taxon>Bacteria</taxon>
        <taxon>Pseudomonadati</taxon>
        <taxon>Pseudomonadota</taxon>
        <taxon>Alphaproteobacteria</taxon>
        <taxon>Acetobacterales</taxon>
        <taxon>Acetobacteraceae</taxon>
        <taxon>Swaminathania</taxon>
    </lineage>
</organism>
<evidence type="ECO:0000313" key="1">
    <source>
        <dbReference type="EMBL" id="GEL02349.1"/>
    </source>
</evidence>
<evidence type="ECO:0000313" key="2">
    <source>
        <dbReference type="Proteomes" id="UP000321405"/>
    </source>
</evidence>
<name>A0A511BPT9_9PROT</name>
<comment type="caution">
    <text evidence="1">The sequence shown here is derived from an EMBL/GenBank/DDBJ whole genome shotgun (WGS) entry which is preliminary data.</text>
</comment>
<proteinExistence type="predicted"/>
<reference evidence="1 2" key="1">
    <citation type="submission" date="2019-07" db="EMBL/GenBank/DDBJ databases">
        <title>Whole genome shotgun sequence of Swaminathania salitolerans NBRC 104436.</title>
        <authorList>
            <person name="Hosoyama A."/>
            <person name="Uohara A."/>
            <person name="Ohji S."/>
            <person name="Ichikawa N."/>
        </authorList>
    </citation>
    <scope>NUCLEOTIDE SEQUENCE [LARGE SCALE GENOMIC DNA]</scope>
    <source>
        <strain evidence="1 2">NBRC 104436</strain>
    </source>
</reference>
<keyword evidence="2" id="KW-1185">Reference proteome</keyword>
<protein>
    <submittedName>
        <fullName evidence="1">Uncharacterized protein</fullName>
    </submittedName>
</protein>
<dbReference type="Proteomes" id="UP000321405">
    <property type="component" value="Unassembled WGS sequence"/>
</dbReference>
<dbReference type="EMBL" id="BJVC01000003">
    <property type="protein sequence ID" value="GEL02349.1"/>
    <property type="molecule type" value="Genomic_DNA"/>
</dbReference>
<sequence>MVWDWGSVDAARARDIWEQSAQVARKVPARRRRVVKKAYSQKGSDRYFSLPDRKAPVVASHAARSEAIIFVIGCRDGGTEPDA</sequence>